<keyword evidence="2" id="KW-1185">Reference proteome</keyword>
<dbReference type="EMBL" id="JARXVC010000004">
    <property type="protein sequence ID" value="MDH6280990.1"/>
    <property type="molecule type" value="Genomic_DNA"/>
</dbReference>
<evidence type="ECO:0000313" key="1">
    <source>
        <dbReference type="EMBL" id="MDH6280990.1"/>
    </source>
</evidence>
<protein>
    <submittedName>
        <fullName evidence="1">Uncharacterized protein</fullName>
    </submittedName>
</protein>
<name>A0ABT6M9S6_9NOCA</name>
<sequence length="75" mass="8137">MNHSRSLSTHPHGSPLARDIAAAPLSTSEVLDALGTHLGADRDGHRAFRLLSMLAVDHPEALRDTIATTERLYPQ</sequence>
<dbReference type="RefSeq" id="WP_280760315.1">
    <property type="nucleotide sequence ID" value="NZ_JARXVC010000004.1"/>
</dbReference>
<accession>A0ABT6M9S6</accession>
<reference evidence="1 2" key="1">
    <citation type="submission" date="2023-04" db="EMBL/GenBank/DDBJ databases">
        <title>Forest soil microbial communities from Buena Vista Peninsula, Colon Province, Panama.</title>
        <authorList>
            <person name="Bouskill N."/>
        </authorList>
    </citation>
    <scope>NUCLEOTIDE SEQUENCE [LARGE SCALE GENOMIC DNA]</scope>
    <source>
        <strain evidence="1 2">CFH S0262</strain>
    </source>
</reference>
<gene>
    <name evidence="1" type="ORF">M2280_002203</name>
</gene>
<organism evidence="1 2">
    <name type="scientific">Prescottella agglutinans</name>
    <dbReference type="NCBI Taxonomy" id="1644129"/>
    <lineage>
        <taxon>Bacteria</taxon>
        <taxon>Bacillati</taxon>
        <taxon>Actinomycetota</taxon>
        <taxon>Actinomycetes</taxon>
        <taxon>Mycobacteriales</taxon>
        <taxon>Nocardiaceae</taxon>
        <taxon>Prescottella</taxon>
    </lineage>
</organism>
<dbReference type="Proteomes" id="UP001160334">
    <property type="component" value="Unassembled WGS sequence"/>
</dbReference>
<proteinExistence type="predicted"/>
<evidence type="ECO:0000313" key="2">
    <source>
        <dbReference type="Proteomes" id="UP001160334"/>
    </source>
</evidence>
<comment type="caution">
    <text evidence="1">The sequence shown here is derived from an EMBL/GenBank/DDBJ whole genome shotgun (WGS) entry which is preliminary data.</text>
</comment>